<organism evidence="1 2">
    <name type="scientific">Trichoplusia ni</name>
    <name type="common">Cabbage looper</name>
    <dbReference type="NCBI Taxonomy" id="7111"/>
    <lineage>
        <taxon>Eukaryota</taxon>
        <taxon>Metazoa</taxon>
        <taxon>Ecdysozoa</taxon>
        <taxon>Arthropoda</taxon>
        <taxon>Hexapoda</taxon>
        <taxon>Insecta</taxon>
        <taxon>Pterygota</taxon>
        <taxon>Neoptera</taxon>
        <taxon>Endopterygota</taxon>
        <taxon>Lepidoptera</taxon>
        <taxon>Glossata</taxon>
        <taxon>Ditrysia</taxon>
        <taxon>Noctuoidea</taxon>
        <taxon>Noctuidae</taxon>
        <taxon>Plusiinae</taxon>
        <taxon>Trichoplusia</taxon>
    </lineage>
</organism>
<protein>
    <submittedName>
        <fullName evidence="2">Uncharacterized protein LOC113501004</fullName>
    </submittedName>
</protein>
<keyword evidence="1" id="KW-1185">Reference proteome</keyword>
<evidence type="ECO:0000313" key="2">
    <source>
        <dbReference type="RefSeq" id="XP_026737775.1"/>
    </source>
</evidence>
<dbReference type="InParanoid" id="A0A7E5WAU3"/>
<accession>A0A7E5WAU3</accession>
<reference evidence="2" key="1">
    <citation type="submission" date="2025-08" db="UniProtKB">
        <authorList>
            <consortium name="RefSeq"/>
        </authorList>
    </citation>
    <scope>IDENTIFICATION</scope>
</reference>
<gene>
    <name evidence="2" type="primary">LOC113501004</name>
</gene>
<evidence type="ECO:0000313" key="1">
    <source>
        <dbReference type="Proteomes" id="UP000322000"/>
    </source>
</evidence>
<name>A0A7E5WAU3_TRINI</name>
<proteinExistence type="predicted"/>
<dbReference type="GeneID" id="113501004"/>
<sequence>MDLIAAKFGMVPPKPPCINKPPQLIPPPNRIVINRPDNIIPSFYPPPAPAAQYHHPLIYPPVVPERSFYRKPTTHHGFKRPAGSRFAIMDMPRFDAQAFEAFQYGKK</sequence>
<dbReference type="KEGG" id="tnl:113501004"/>
<dbReference type="Proteomes" id="UP000322000">
    <property type="component" value="Chromosome 2"/>
</dbReference>
<dbReference type="OrthoDB" id="7469472at2759"/>
<dbReference type="RefSeq" id="XP_026737775.1">
    <property type="nucleotide sequence ID" value="XM_026881974.1"/>
</dbReference>
<dbReference type="AlphaFoldDB" id="A0A7E5WAU3"/>